<proteinExistence type="predicted"/>
<keyword evidence="2" id="KW-1185">Reference proteome</keyword>
<gene>
    <name evidence="1" type="ORF">MSG28_007164</name>
</gene>
<evidence type="ECO:0000313" key="2">
    <source>
        <dbReference type="Proteomes" id="UP001064048"/>
    </source>
</evidence>
<evidence type="ECO:0000313" key="1">
    <source>
        <dbReference type="EMBL" id="KAI8425417.1"/>
    </source>
</evidence>
<protein>
    <submittedName>
        <fullName evidence="1">Uncharacterized protein</fullName>
    </submittedName>
</protein>
<dbReference type="Proteomes" id="UP001064048">
    <property type="component" value="Chromosome 11"/>
</dbReference>
<organism evidence="1 2">
    <name type="scientific">Choristoneura fumiferana</name>
    <name type="common">Spruce budworm moth</name>
    <name type="synonym">Archips fumiferana</name>
    <dbReference type="NCBI Taxonomy" id="7141"/>
    <lineage>
        <taxon>Eukaryota</taxon>
        <taxon>Metazoa</taxon>
        <taxon>Ecdysozoa</taxon>
        <taxon>Arthropoda</taxon>
        <taxon>Hexapoda</taxon>
        <taxon>Insecta</taxon>
        <taxon>Pterygota</taxon>
        <taxon>Neoptera</taxon>
        <taxon>Endopterygota</taxon>
        <taxon>Lepidoptera</taxon>
        <taxon>Glossata</taxon>
        <taxon>Ditrysia</taxon>
        <taxon>Tortricoidea</taxon>
        <taxon>Tortricidae</taxon>
        <taxon>Tortricinae</taxon>
        <taxon>Choristoneura</taxon>
    </lineage>
</organism>
<reference evidence="1 2" key="1">
    <citation type="journal article" date="2022" name="Genome Biol. Evol.">
        <title>The Spruce Budworm Genome: Reconstructing the Evolutionary History of Antifreeze Proteins.</title>
        <authorList>
            <person name="Beliveau C."/>
            <person name="Gagne P."/>
            <person name="Picq S."/>
            <person name="Vernygora O."/>
            <person name="Keeling C.I."/>
            <person name="Pinkney K."/>
            <person name="Doucet D."/>
            <person name="Wen F."/>
            <person name="Johnston J.S."/>
            <person name="Maaroufi H."/>
            <person name="Boyle B."/>
            <person name="Laroche J."/>
            <person name="Dewar K."/>
            <person name="Juretic N."/>
            <person name="Blackburn G."/>
            <person name="Nisole A."/>
            <person name="Brunet B."/>
            <person name="Brandao M."/>
            <person name="Lumley L."/>
            <person name="Duan J."/>
            <person name="Quan G."/>
            <person name="Lucarotti C.J."/>
            <person name="Roe A.D."/>
            <person name="Sperling F.A.H."/>
            <person name="Levesque R.C."/>
            <person name="Cusson M."/>
        </authorList>
    </citation>
    <scope>NUCLEOTIDE SEQUENCE [LARGE SCALE GENOMIC DNA]</scope>
    <source>
        <strain evidence="1">Glfc:IPQL:Cfum</strain>
    </source>
</reference>
<sequence>MANEFAMSLVSCRLGDDPNHYYAVGTSILNPEESEPKQGRILLFHWSEGKLVQVAEKEIKGGCYTLVEFNSKLLASINSTVRLFEWTSEKELRLECSHFNNIVALYLKVKGDFILVGDLMRSMSLLQYKQMEGSFEEIARDHSPNWMTAVEILDDDTFLGAENSFNLFVCQKDSAATTDEERQQMGYTGQFHAGDMVNVMRAGSLVATHADTAAPVTAPVLLATVTGAICLVVQITQELFEFLNQLQDRLTHTIKSVGKIPHSFWRSFNTDIKTEPAEGFIDGDLIESFLDLSREMQKETVQGLQIDDGGGMMRDATVDDLVKIVEDLTRIH</sequence>
<accession>A0ACC0JMV9</accession>
<comment type="caution">
    <text evidence="1">The sequence shown here is derived from an EMBL/GenBank/DDBJ whole genome shotgun (WGS) entry which is preliminary data.</text>
</comment>
<dbReference type="EMBL" id="CM046111">
    <property type="protein sequence ID" value="KAI8425417.1"/>
    <property type="molecule type" value="Genomic_DNA"/>
</dbReference>
<name>A0ACC0JMV9_CHOFU</name>